<organism evidence="2 3">
    <name type="scientific">Neurospora hispaniola</name>
    <dbReference type="NCBI Taxonomy" id="588809"/>
    <lineage>
        <taxon>Eukaryota</taxon>
        <taxon>Fungi</taxon>
        <taxon>Dikarya</taxon>
        <taxon>Ascomycota</taxon>
        <taxon>Pezizomycotina</taxon>
        <taxon>Sordariomycetes</taxon>
        <taxon>Sordariomycetidae</taxon>
        <taxon>Sordariales</taxon>
        <taxon>Sordariaceae</taxon>
        <taxon>Neurospora</taxon>
    </lineage>
</organism>
<evidence type="ECO:0000256" key="1">
    <source>
        <dbReference type="SAM" id="Phobius"/>
    </source>
</evidence>
<gene>
    <name evidence="2" type="ORF">B0T23DRAFT_388323</name>
</gene>
<dbReference type="Proteomes" id="UP001285908">
    <property type="component" value="Unassembled WGS sequence"/>
</dbReference>
<keyword evidence="3" id="KW-1185">Reference proteome</keyword>
<accession>A0AAJ0I143</accession>
<evidence type="ECO:0000313" key="3">
    <source>
        <dbReference type="Proteomes" id="UP001285908"/>
    </source>
</evidence>
<comment type="caution">
    <text evidence="2">The sequence shown here is derived from an EMBL/GenBank/DDBJ whole genome shotgun (WGS) entry which is preliminary data.</text>
</comment>
<reference evidence="2 3" key="1">
    <citation type="journal article" date="2023" name="Mol. Phylogenet. Evol.">
        <title>Genome-scale phylogeny and comparative genomics of the fungal order Sordariales.</title>
        <authorList>
            <person name="Hensen N."/>
            <person name="Bonometti L."/>
            <person name="Westerberg I."/>
            <person name="Brannstrom I.O."/>
            <person name="Guillou S."/>
            <person name="Cros-Aarteil S."/>
            <person name="Calhoun S."/>
            <person name="Haridas S."/>
            <person name="Kuo A."/>
            <person name="Mondo S."/>
            <person name="Pangilinan J."/>
            <person name="Riley R."/>
            <person name="LaButti K."/>
            <person name="Andreopoulos B."/>
            <person name="Lipzen A."/>
            <person name="Chen C."/>
            <person name="Yan M."/>
            <person name="Daum C."/>
            <person name="Ng V."/>
            <person name="Clum A."/>
            <person name="Steindorff A."/>
            <person name="Ohm R.A."/>
            <person name="Martin F."/>
            <person name="Silar P."/>
            <person name="Natvig D.O."/>
            <person name="Lalanne C."/>
            <person name="Gautier V."/>
            <person name="Ament-Velasquez S.L."/>
            <person name="Kruys A."/>
            <person name="Hutchinson M.I."/>
            <person name="Powell A.J."/>
            <person name="Barry K."/>
            <person name="Miller A.N."/>
            <person name="Grigoriev I.V."/>
            <person name="Debuchy R."/>
            <person name="Gladieux P."/>
            <person name="Hiltunen Thoren M."/>
            <person name="Johannesson H."/>
        </authorList>
    </citation>
    <scope>NUCLEOTIDE SEQUENCE [LARGE SCALE GENOMIC DNA]</scope>
    <source>
        <strain evidence="2 3">FGSC 10403</strain>
    </source>
</reference>
<name>A0AAJ0I143_9PEZI</name>
<dbReference type="AlphaFoldDB" id="A0AAJ0I143"/>
<evidence type="ECO:0000313" key="2">
    <source>
        <dbReference type="EMBL" id="KAK3486736.1"/>
    </source>
</evidence>
<dbReference type="GeneID" id="87875366"/>
<keyword evidence="1" id="KW-1133">Transmembrane helix</keyword>
<dbReference type="RefSeq" id="XP_062689293.1">
    <property type="nucleotide sequence ID" value="XM_062837744.1"/>
</dbReference>
<feature type="transmembrane region" description="Helical" evidence="1">
    <location>
        <begin position="120"/>
        <end position="138"/>
    </location>
</feature>
<protein>
    <submittedName>
        <fullName evidence="2">Uncharacterized protein</fullName>
    </submittedName>
</protein>
<keyword evidence="1" id="KW-0472">Membrane</keyword>
<keyword evidence="1" id="KW-0812">Transmembrane</keyword>
<sequence>MLDLFGAGLISCIPANTPLALRRFVFFFSTKSCSYTHIRDLHYPCRVIHTLFQPACPSLAFSYCLSPIASLNAMKWQVSHTPGHTHAYTCVSRLHISTLSSQVLHTHTFKPKKMLYLDNYFMTILYIYPQLALLHLLLDCHKPF</sequence>
<dbReference type="EMBL" id="JAULSX010000008">
    <property type="protein sequence ID" value="KAK3486736.1"/>
    <property type="molecule type" value="Genomic_DNA"/>
</dbReference>
<proteinExistence type="predicted"/>